<feature type="transmembrane region" description="Helical" evidence="8">
    <location>
        <begin position="287"/>
        <end position="305"/>
    </location>
</feature>
<feature type="transmembrane region" description="Helical" evidence="8">
    <location>
        <begin position="88"/>
        <end position="108"/>
    </location>
</feature>
<dbReference type="EMBL" id="CP065997">
    <property type="protein sequence ID" value="QQB38360.1"/>
    <property type="molecule type" value="Genomic_DNA"/>
</dbReference>
<keyword evidence="7 8" id="KW-0472">Membrane</keyword>
<reference evidence="10 11" key="1">
    <citation type="submission" date="2020-12" db="EMBL/GenBank/DDBJ databases">
        <title>FDA dAtabase for Regulatory Grade micrObial Sequences (FDA-ARGOS): Supporting development and validation of Infectious Disease Dx tests.</title>
        <authorList>
            <person name="Sproer C."/>
            <person name="Gronow S."/>
            <person name="Severitt S."/>
            <person name="Schroder I."/>
            <person name="Tallon L."/>
            <person name="Sadzewicz L."/>
            <person name="Zhao X."/>
            <person name="Boylan J."/>
            <person name="Ott S."/>
            <person name="Bowen H."/>
            <person name="Vavikolanu K."/>
            <person name="Mehta A."/>
            <person name="Aluvathingal J."/>
            <person name="Nadendla S."/>
            <person name="Lowell S."/>
            <person name="Myers T."/>
            <person name="Yan Y."/>
            <person name="Sichtig H."/>
        </authorList>
    </citation>
    <scope>NUCLEOTIDE SEQUENCE [LARGE SCALE GENOMIC DNA]</scope>
    <source>
        <strain evidence="10 11">FDAARGOS_1050</strain>
    </source>
</reference>
<organism evidence="10 11">
    <name type="scientific">Achromobacter deleyi</name>
    <dbReference type="NCBI Taxonomy" id="1353891"/>
    <lineage>
        <taxon>Bacteria</taxon>
        <taxon>Pseudomonadati</taxon>
        <taxon>Pseudomonadota</taxon>
        <taxon>Betaproteobacteria</taxon>
        <taxon>Burkholderiales</taxon>
        <taxon>Alcaligenaceae</taxon>
        <taxon>Achromobacter</taxon>
    </lineage>
</organism>
<dbReference type="AlphaFoldDB" id="A0A7T4E6Z5"/>
<dbReference type="Proteomes" id="UP000595231">
    <property type="component" value="Chromosome"/>
</dbReference>
<evidence type="ECO:0000256" key="8">
    <source>
        <dbReference type="SAM" id="Phobius"/>
    </source>
</evidence>
<evidence type="ECO:0000256" key="2">
    <source>
        <dbReference type="ARBA" id="ARBA00022475"/>
    </source>
</evidence>
<keyword evidence="6 8" id="KW-1133">Transmembrane helix</keyword>
<evidence type="ECO:0000256" key="5">
    <source>
        <dbReference type="ARBA" id="ARBA00022692"/>
    </source>
</evidence>
<accession>A0A7T4E6Z5</accession>
<feature type="domain" description="Glycosyltransferase RgtA/B/C/D-like" evidence="9">
    <location>
        <begin position="39"/>
        <end position="199"/>
    </location>
</feature>
<keyword evidence="4 10" id="KW-0808">Transferase</keyword>
<feature type="transmembrane region" description="Helical" evidence="8">
    <location>
        <begin position="179"/>
        <end position="201"/>
    </location>
</feature>
<evidence type="ECO:0000259" key="9">
    <source>
        <dbReference type="Pfam" id="PF13231"/>
    </source>
</evidence>
<dbReference type="InterPro" id="IPR038731">
    <property type="entry name" value="RgtA/B/C-like"/>
</dbReference>
<keyword evidence="5 8" id="KW-0812">Transmembrane</keyword>
<evidence type="ECO:0000256" key="6">
    <source>
        <dbReference type="ARBA" id="ARBA00022989"/>
    </source>
</evidence>
<protein>
    <submittedName>
        <fullName evidence="10">Glycosyltransferase family 39 protein</fullName>
    </submittedName>
</protein>
<evidence type="ECO:0000256" key="1">
    <source>
        <dbReference type="ARBA" id="ARBA00004651"/>
    </source>
</evidence>
<feature type="transmembrane region" description="Helical" evidence="8">
    <location>
        <begin position="47"/>
        <end position="76"/>
    </location>
</feature>
<dbReference type="InterPro" id="IPR050297">
    <property type="entry name" value="LipidA_mod_glycosyltrf_83"/>
</dbReference>
<evidence type="ECO:0000313" key="11">
    <source>
        <dbReference type="Proteomes" id="UP000595231"/>
    </source>
</evidence>
<feature type="transmembrane region" description="Helical" evidence="8">
    <location>
        <begin position="237"/>
        <end position="255"/>
    </location>
</feature>
<comment type="subcellular location">
    <subcellularLocation>
        <location evidence="1">Cell membrane</location>
        <topology evidence="1">Multi-pass membrane protein</topology>
    </subcellularLocation>
</comment>
<dbReference type="GO" id="GO:0009103">
    <property type="term" value="P:lipopolysaccharide biosynthetic process"/>
    <property type="evidence" value="ECO:0007669"/>
    <property type="project" value="UniProtKB-ARBA"/>
</dbReference>
<evidence type="ECO:0000256" key="4">
    <source>
        <dbReference type="ARBA" id="ARBA00022679"/>
    </source>
</evidence>
<dbReference type="PANTHER" id="PTHR33908:SF9">
    <property type="entry name" value="BLL5595 PROTEIN"/>
    <property type="match status" value="1"/>
</dbReference>
<keyword evidence="2" id="KW-1003">Cell membrane</keyword>
<dbReference type="Pfam" id="PF13231">
    <property type="entry name" value="PMT_2"/>
    <property type="match status" value="1"/>
</dbReference>
<dbReference type="GO" id="GO:0016763">
    <property type="term" value="F:pentosyltransferase activity"/>
    <property type="evidence" value="ECO:0007669"/>
    <property type="project" value="TreeGrafter"/>
</dbReference>
<feature type="transmembrane region" description="Helical" evidence="8">
    <location>
        <begin position="208"/>
        <end position="225"/>
    </location>
</feature>
<gene>
    <name evidence="10" type="ORF">I6I07_28480</name>
</gene>
<feature type="transmembrane region" description="Helical" evidence="8">
    <location>
        <begin position="138"/>
        <end position="167"/>
    </location>
</feature>
<feature type="transmembrane region" description="Helical" evidence="8">
    <location>
        <begin position="312"/>
        <end position="330"/>
    </location>
</feature>
<proteinExistence type="predicted"/>
<evidence type="ECO:0000256" key="3">
    <source>
        <dbReference type="ARBA" id="ARBA00022676"/>
    </source>
</evidence>
<keyword evidence="3" id="KW-0328">Glycosyltransferase</keyword>
<feature type="transmembrane region" description="Helical" evidence="8">
    <location>
        <begin position="114"/>
        <end position="131"/>
    </location>
</feature>
<dbReference type="GO" id="GO:0005886">
    <property type="term" value="C:plasma membrane"/>
    <property type="evidence" value="ECO:0007669"/>
    <property type="project" value="UniProtKB-SubCell"/>
</dbReference>
<feature type="transmembrane region" description="Helical" evidence="8">
    <location>
        <begin position="342"/>
        <end position="360"/>
    </location>
</feature>
<sequence length="484" mass="53326">MLVFAVAWLWLMDRAVLAPPTDNIEQLIWVRSLEWGYYKHPPLPTWLLWPVVQLLGGTAWATYVMGAACALGAFALMWRLLRDMRGEAHAAIAALAGLCVTFYNGRLYFYNHEIVLIPLVAGCALACWKAYTTRKIGWWVVLGGCLGLGALAKYQIAVAGLAVVVFWCVRRAWRDPMHVFGLQVAGLTALAVFSPHLVWLIQHDFEPLNYAMSSSLAAGLPWLARWHEVARWWGDQLLNRALPAWLFLAALWLLGRRERRRLAASLNATATATATACATAGDAGRTLLLSFGLTPLVFVSVMALISGSHIQLHWGTPFLLFIVPAAMEWARAAWSAPFRPRRALLVFIVIQLMLMLRVELTAPNGLGLLRRPTDWRYFDAQALADALHARAVTALGGPVRVISGPWEESGALSLRLPERPLVLINGQPRFSPWVGAHLVADCGALELSKARVAPDGFEPVGPAFPNLHWRVKPPATACDAGPAR</sequence>
<dbReference type="PANTHER" id="PTHR33908">
    <property type="entry name" value="MANNOSYLTRANSFERASE YKCB-RELATED"/>
    <property type="match status" value="1"/>
</dbReference>
<evidence type="ECO:0000256" key="7">
    <source>
        <dbReference type="ARBA" id="ARBA00023136"/>
    </source>
</evidence>
<evidence type="ECO:0000313" key="10">
    <source>
        <dbReference type="EMBL" id="QQB38360.1"/>
    </source>
</evidence>
<name>A0A7T4E6Z5_9BURK</name>